<evidence type="ECO:0000256" key="8">
    <source>
        <dbReference type="ARBA" id="ARBA00022921"/>
    </source>
</evidence>
<keyword evidence="1" id="KW-0167">Capsid protein</keyword>
<keyword evidence="2" id="KW-1048">Host nucleus</keyword>
<evidence type="ECO:0000313" key="11">
    <source>
        <dbReference type="EMBL" id="QCQ84154.1"/>
    </source>
</evidence>
<dbReference type="RefSeq" id="YP_010790526.1">
    <property type="nucleotide sequence ID" value="NC_075448.1"/>
</dbReference>
<keyword evidence="4" id="KW-1162">Viral penetration into host cytoplasm</keyword>
<dbReference type="GO" id="GO:0039623">
    <property type="term" value="C:T=25 icosahedral viral capsid"/>
    <property type="evidence" value="ECO:0007669"/>
    <property type="project" value="UniProtKB-KW"/>
</dbReference>
<keyword evidence="10" id="KW-1160">Virus entry into host cell</keyword>
<dbReference type="GO" id="GO:0075509">
    <property type="term" value="P:endocytosis involved in viral entry into host cell"/>
    <property type="evidence" value="ECO:0007669"/>
    <property type="project" value="UniProtKB-KW"/>
</dbReference>
<evidence type="ECO:0000256" key="6">
    <source>
        <dbReference type="ARBA" id="ARBA00022844"/>
    </source>
</evidence>
<dbReference type="Gene3D" id="2.60.120.550">
    <property type="entry name" value="Penton protein, domain 1"/>
    <property type="match status" value="1"/>
</dbReference>
<keyword evidence="8" id="KW-0426">Late protein</keyword>
<dbReference type="InterPro" id="IPR002605">
    <property type="entry name" value="Adeno_Penton_B"/>
</dbReference>
<dbReference type="KEGG" id="vg:80527931"/>
<evidence type="ECO:0000256" key="4">
    <source>
        <dbReference type="ARBA" id="ARBA00022595"/>
    </source>
</evidence>
<protein>
    <submittedName>
        <fullName evidence="11">Penton</fullName>
    </submittedName>
</protein>
<keyword evidence="7" id="KW-1164">Virus endocytosis by host</keyword>
<dbReference type="Pfam" id="PF01686">
    <property type="entry name" value="Adeno_Penton_B"/>
    <property type="match status" value="1"/>
</dbReference>
<dbReference type="GeneID" id="80527931"/>
<evidence type="ECO:0000256" key="2">
    <source>
        <dbReference type="ARBA" id="ARBA00022562"/>
    </source>
</evidence>
<evidence type="ECO:0000256" key="10">
    <source>
        <dbReference type="ARBA" id="ARBA00023296"/>
    </source>
</evidence>
<dbReference type="Gene3D" id="3.90.1620.10">
    <property type="entry name" value="adenovirus 2 penton base, domain 2"/>
    <property type="match status" value="1"/>
</dbReference>
<evidence type="ECO:0000256" key="3">
    <source>
        <dbReference type="ARBA" id="ARBA00022581"/>
    </source>
</evidence>
<keyword evidence="6" id="KW-0946">Virion</keyword>
<keyword evidence="9" id="KW-1148">T=25 icosahedral capsid protein</keyword>
<dbReference type="EMBL" id="MK101347">
    <property type="protein sequence ID" value="QCQ84154.1"/>
    <property type="molecule type" value="Genomic_DNA"/>
</dbReference>
<keyword evidence="3" id="KW-0945">Host-virus interaction</keyword>
<evidence type="ECO:0000256" key="1">
    <source>
        <dbReference type="ARBA" id="ARBA00022561"/>
    </source>
</evidence>
<accession>A0A4P8PS93</accession>
<reference evidence="11" key="1">
    <citation type="journal article" date="2019" name="Infect. Genet. Evol.">
        <title>Unconventional gene arrangement and content revealed by full genome analysis of the white sturgeon adenovirus, the single member of the genus Ichtadenovirus.</title>
        <authorList>
            <person name="Doszpoly A."/>
            <person name="Harrach B."/>
            <person name="LaPatra S."/>
            <person name="Benko M."/>
        </authorList>
    </citation>
    <scope>NUCLEOTIDE SEQUENCE</scope>
    <source>
        <strain evidence="11">WSAdV1/1996</strain>
    </source>
</reference>
<organism evidence="11">
    <name type="scientific">White sturgeon adenovirus 1</name>
    <dbReference type="NCBI Taxonomy" id="2580388"/>
    <lineage>
        <taxon>Viruses</taxon>
        <taxon>Varidnaviria</taxon>
        <taxon>Bamfordvirae</taxon>
        <taxon>Preplasmiviricota</taxon>
        <taxon>Polisuviricotina</taxon>
        <taxon>Pharingeaviricetes</taxon>
        <taxon>Rowavirales</taxon>
        <taxon>Adenoviridae</taxon>
        <taxon>Ichtadenovirus</taxon>
        <taxon>Ichtadenovirus acipenseris</taxon>
        <taxon>Sturgeon ichtadenovirus A</taxon>
    </lineage>
</organism>
<evidence type="ECO:0000256" key="9">
    <source>
        <dbReference type="ARBA" id="ARBA00023275"/>
    </source>
</evidence>
<evidence type="ECO:0000256" key="5">
    <source>
        <dbReference type="ARBA" id="ARBA00022804"/>
    </source>
</evidence>
<dbReference type="Proteomes" id="UP000318653">
    <property type="component" value="Segment"/>
</dbReference>
<sequence length="443" mass="50319">MDRELTGTLGRNSIRYDEQGPIPDTTNIYLIDNKAKDIEYLNNGTQANHSNFKTNIIQQQDLDPAMGSSRSITLDERSNWSAETTSYLKSNLININEFYSCNSVKILAQTSKEVYTWVDIVLPEANMILAEVIDMLNYQIFQAYLTTLKKDNLPYSDFGVKFDTRNMSLGVDPENNLIAPGTYAYKGYHADVILMPGCAVDFSNTRLSNILGIRKRATFEPEFIIHYDDLVGGEIPALLDVPYYLDQHTSRPLTTDPDNNSYHVTEYVNGKWRTAYRSWYLAYNTTGSLANQKFLLVAEDLTGGITQLYHCFPDMFKNPVSFIKENSTNMLPIIHTDFLPFNTKEVWSGSAVYSQLVQNSTMRATNVFNRMPVNEIMIQAPAMNSCSLAVNHMSEKRHAPMPIRNSLAGVQRVTTLDDQRRPVPYIVKNMHVITPRVMSSFTL</sequence>
<evidence type="ECO:0000313" key="12">
    <source>
        <dbReference type="Proteomes" id="UP000318653"/>
    </source>
</evidence>
<keyword evidence="5" id="KW-1161">Viral attachment to host cell</keyword>
<name>A0A4P8PS93_9ADEN</name>
<proteinExistence type="predicted"/>
<keyword evidence="12" id="KW-1185">Reference proteome</keyword>
<dbReference type="GO" id="GO:0019062">
    <property type="term" value="P:virion attachment to host cell"/>
    <property type="evidence" value="ECO:0007669"/>
    <property type="project" value="UniProtKB-KW"/>
</dbReference>
<evidence type="ECO:0000256" key="7">
    <source>
        <dbReference type="ARBA" id="ARBA00022890"/>
    </source>
</evidence>